<keyword evidence="3" id="KW-1185">Reference proteome</keyword>
<dbReference type="Gene3D" id="2.60.40.10">
    <property type="entry name" value="Immunoglobulins"/>
    <property type="match status" value="1"/>
</dbReference>
<dbReference type="Pfam" id="PF00207">
    <property type="entry name" value="A2M"/>
    <property type="match status" value="1"/>
</dbReference>
<dbReference type="AlphaFoldDB" id="A0AAE0XWK7"/>
<dbReference type="InterPro" id="IPR001599">
    <property type="entry name" value="Macroglobln_a2"/>
</dbReference>
<dbReference type="GO" id="GO:0004866">
    <property type="term" value="F:endopeptidase inhibitor activity"/>
    <property type="evidence" value="ECO:0007669"/>
    <property type="project" value="InterPro"/>
</dbReference>
<evidence type="ECO:0000313" key="2">
    <source>
        <dbReference type="EMBL" id="KAK3720946.1"/>
    </source>
</evidence>
<accession>A0AAE0XWK7</accession>
<gene>
    <name evidence="2" type="ORF">RRG08_047512</name>
</gene>
<protein>
    <recommendedName>
        <fullName evidence="1">Alpha-2-macroglobulin domain-containing protein</fullName>
    </recommendedName>
</protein>
<organism evidence="2 3">
    <name type="scientific">Elysia crispata</name>
    <name type="common">lettuce slug</name>
    <dbReference type="NCBI Taxonomy" id="231223"/>
    <lineage>
        <taxon>Eukaryota</taxon>
        <taxon>Metazoa</taxon>
        <taxon>Spiralia</taxon>
        <taxon>Lophotrochozoa</taxon>
        <taxon>Mollusca</taxon>
        <taxon>Gastropoda</taxon>
        <taxon>Heterobranchia</taxon>
        <taxon>Euthyneura</taxon>
        <taxon>Panpulmonata</taxon>
        <taxon>Sacoglossa</taxon>
        <taxon>Placobranchoidea</taxon>
        <taxon>Plakobranchidae</taxon>
        <taxon>Elysia</taxon>
    </lineage>
</organism>
<name>A0AAE0XWK7_9GAST</name>
<evidence type="ECO:0000313" key="3">
    <source>
        <dbReference type="Proteomes" id="UP001283361"/>
    </source>
</evidence>
<dbReference type="PANTHER" id="PTHR11412">
    <property type="entry name" value="MACROGLOBULIN / COMPLEMENT"/>
    <property type="match status" value="1"/>
</dbReference>
<dbReference type="PANTHER" id="PTHR11412:SF166">
    <property type="entry name" value="NTR DOMAIN-CONTAINING PROTEIN"/>
    <property type="match status" value="1"/>
</dbReference>
<dbReference type="EMBL" id="JAWDGP010007402">
    <property type="protein sequence ID" value="KAK3720946.1"/>
    <property type="molecule type" value="Genomic_DNA"/>
</dbReference>
<dbReference type="InterPro" id="IPR050473">
    <property type="entry name" value="A2M/Complement_sys"/>
</dbReference>
<comment type="caution">
    <text evidence="2">The sequence shown here is derived from an EMBL/GenBank/DDBJ whole genome shotgun (WGS) entry which is preliminary data.</text>
</comment>
<sequence length="289" mass="32861">MSKETVSNRRENKRNVAPPQTVRKYFPEAWLFEEFKLDSTGFKKLDLTLPDSITTWSFMAVSLSPHRGVCVSKPLRQDVQKLFFAVVRLPYKVTRLEEVKVRVAIYNYRLNPKEIKGVVSGVDGICFSANSIRRRTEEDHTFTAIVPSKGIVTEVVKIIPLKNGELTLRVDVQEINGKKERDVVEKKILVVSIAKYYHEGDKQLHVATAGNEGRDVQPKLHRVFCRVHNARLAKGGGTFSCTSCGVAVRTSLALCRSCGVGRFHARARREKQRIFMEEFRRLATIEITN</sequence>
<dbReference type="Proteomes" id="UP001283361">
    <property type="component" value="Unassembled WGS sequence"/>
</dbReference>
<proteinExistence type="predicted"/>
<dbReference type="SMART" id="SM01360">
    <property type="entry name" value="A2M"/>
    <property type="match status" value="1"/>
</dbReference>
<feature type="domain" description="Alpha-2-macroglobulin" evidence="1">
    <location>
        <begin position="29"/>
        <end position="119"/>
    </location>
</feature>
<dbReference type="InterPro" id="IPR013783">
    <property type="entry name" value="Ig-like_fold"/>
</dbReference>
<dbReference type="Gene3D" id="2.20.130.20">
    <property type="match status" value="1"/>
</dbReference>
<reference evidence="2" key="1">
    <citation type="journal article" date="2023" name="G3 (Bethesda)">
        <title>A reference genome for the long-term kleptoplast-retaining sea slug Elysia crispata morphotype clarki.</title>
        <authorList>
            <person name="Eastman K.E."/>
            <person name="Pendleton A.L."/>
            <person name="Shaikh M.A."/>
            <person name="Suttiyut T."/>
            <person name="Ogas R."/>
            <person name="Tomko P."/>
            <person name="Gavelis G."/>
            <person name="Widhalm J.R."/>
            <person name="Wisecaver J.H."/>
        </authorList>
    </citation>
    <scope>NUCLEOTIDE SEQUENCE</scope>
    <source>
        <strain evidence="2">ECLA1</strain>
    </source>
</reference>
<evidence type="ECO:0000259" key="1">
    <source>
        <dbReference type="SMART" id="SM01360"/>
    </source>
</evidence>